<feature type="transmembrane region" description="Helical" evidence="1">
    <location>
        <begin position="186"/>
        <end position="203"/>
    </location>
</feature>
<evidence type="ECO:0000256" key="1">
    <source>
        <dbReference type="SAM" id="Phobius"/>
    </source>
</evidence>
<name>A0A193BV56_AMYOR</name>
<keyword evidence="1" id="KW-1133">Transmembrane helix</keyword>
<dbReference type="EMBL" id="CP016174">
    <property type="protein sequence ID" value="ANN16060.1"/>
    <property type="molecule type" value="Genomic_DNA"/>
</dbReference>
<accession>A0A193BV56</accession>
<reference evidence="2 3" key="1">
    <citation type="journal article" date="2015" name="Genome Announc.">
        <title>Draft Genome Sequence of Norvancomycin-Producing Strain Amycolatopsis orientalis CPCC200066.</title>
        <authorList>
            <person name="Lei X."/>
            <person name="Yuan F."/>
            <person name="Shi Y."/>
            <person name="Li X."/>
            <person name="Wang L."/>
            <person name="Hong B."/>
        </authorList>
    </citation>
    <scope>NUCLEOTIDE SEQUENCE [LARGE SCALE GENOMIC DNA]</scope>
    <source>
        <strain evidence="2 3">B-37</strain>
    </source>
</reference>
<feature type="transmembrane region" description="Helical" evidence="1">
    <location>
        <begin position="162"/>
        <end position="180"/>
    </location>
</feature>
<organism evidence="2 3">
    <name type="scientific">Amycolatopsis orientalis</name>
    <name type="common">Nocardia orientalis</name>
    <dbReference type="NCBI Taxonomy" id="31958"/>
    <lineage>
        <taxon>Bacteria</taxon>
        <taxon>Bacillati</taxon>
        <taxon>Actinomycetota</taxon>
        <taxon>Actinomycetes</taxon>
        <taxon>Pseudonocardiales</taxon>
        <taxon>Pseudonocardiaceae</taxon>
        <taxon>Amycolatopsis</taxon>
    </lineage>
</organism>
<feature type="transmembrane region" description="Helical" evidence="1">
    <location>
        <begin position="262"/>
        <end position="284"/>
    </location>
</feature>
<dbReference type="KEGG" id="aori:SD37_10675"/>
<proteinExistence type="predicted"/>
<feature type="transmembrane region" description="Helical" evidence="1">
    <location>
        <begin position="119"/>
        <end position="141"/>
    </location>
</feature>
<evidence type="ECO:0000313" key="3">
    <source>
        <dbReference type="Proteomes" id="UP000093695"/>
    </source>
</evidence>
<evidence type="ECO:0000313" key="2">
    <source>
        <dbReference type="EMBL" id="ANN16060.1"/>
    </source>
</evidence>
<sequence>MLYLARSAYADPGTTPAELLDLPDARRVEEHLLDAFAVQVFAYRPPSPLASTTRPSRRWDPAKAERWLAALARMTEGDIAWWRLYRTVPKAVFIGTGMLIGGSACTLLGWLMFGLFGRPVFGALLGLAVGLTGGLALGFVPTEAPRRFVPRVLRRSELTRDLGFGLIGAVVGGLVVGILYGGGFGIAIGLVFGVAFGVVRRFTEPTEPREAVTPASVMRSDRFAVLYAAGLGGLVGALVGAFMGGVVGAATRGLGIRIDNPVLVGLLGAAVGALLGAFGLALIVQSTSASGRSTTTRAWLALRGVTPLRLMTFLDDARRLGVLRQVGPYYQFRHALLRDRLARRH</sequence>
<dbReference type="RefSeq" id="WP_044851062.1">
    <property type="nucleotide sequence ID" value="NZ_CP016174.1"/>
</dbReference>
<keyword evidence="1" id="KW-0472">Membrane</keyword>
<dbReference type="STRING" id="31958.SD37_10675"/>
<feature type="transmembrane region" description="Helical" evidence="1">
    <location>
        <begin position="91"/>
        <end position="113"/>
    </location>
</feature>
<protein>
    <submittedName>
        <fullName evidence="2">Uncharacterized protein</fullName>
    </submittedName>
</protein>
<feature type="transmembrane region" description="Helical" evidence="1">
    <location>
        <begin position="224"/>
        <end position="250"/>
    </location>
</feature>
<dbReference type="AlphaFoldDB" id="A0A193BV56"/>
<keyword evidence="3" id="KW-1185">Reference proteome</keyword>
<dbReference type="Proteomes" id="UP000093695">
    <property type="component" value="Chromosome"/>
</dbReference>
<gene>
    <name evidence="2" type="ORF">SD37_10675</name>
</gene>
<keyword evidence="1" id="KW-0812">Transmembrane</keyword>